<dbReference type="STRING" id="1513271.XM47_09920"/>
<accession>A0A0J8GRK1</accession>
<dbReference type="Pfam" id="PF01266">
    <property type="entry name" value="DAO"/>
    <property type="match status" value="1"/>
</dbReference>
<gene>
    <name evidence="8" type="ORF">XM47_09920</name>
</gene>
<dbReference type="InterPro" id="IPR000447">
    <property type="entry name" value="G3P_DH_FAD-dep"/>
</dbReference>
<sequence>MWTQAASWHELEQSKEVDVLIIGAGINGCAVFNKLSRLGYHCILIDNKDFSSGASGACSRMVHGGLRYLEHGDIKLVKQALSARNDLLQDYPNLVKPINTIVPCRSLLSGLIYSPLKVLGLKHPNYSRGALLIYLGLFFYKLLSLKSDSNLIKKPEFKTNQQLKSRLPQLNSEFNFAGIYTDAFIASPERMAIEQIKLGLAASNSKNNLALNYVQICQRNNKEFELKNLLTNQTHSITTTTLINATGAWCDQTNLSLGSQSKFISGTKGSHIIVRAPQIYQALQQEMIYFETSDKRVCIIIPWYKNLLLVGTTDLKISSPDKAQITEDEIDYLLAEFNYLFPTNMISKADLVCCFTGVRPLAASQSTDTASMTREFKVTTKVDKGVTTINMFGGKWTTFQAHSDLAISEALAALNKKPTQVSSPAKVTNQVNKNAVIESTSQLSPEYLNLLSSRYSIDYQKIVAFITNSTISKQSKFIADYSIAEIEYLINFEAVACLEDLVLRRTRIALNGLLTKHILAELTQVLAECLAWTPAQAENALEKCELILSSKYRINLS</sequence>
<organism evidence="8 9">
    <name type="scientific">Catenovulum maritimum</name>
    <dbReference type="NCBI Taxonomy" id="1513271"/>
    <lineage>
        <taxon>Bacteria</taxon>
        <taxon>Pseudomonadati</taxon>
        <taxon>Pseudomonadota</taxon>
        <taxon>Gammaproteobacteria</taxon>
        <taxon>Alteromonadales</taxon>
        <taxon>Alteromonadaceae</taxon>
        <taxon>Catenovulum</taxon>
    </lineage>
</organism>
<dbReference type="GO" id="GO:0046168">
    <property type="term" value="P:glycerol-3-phosphate catabolic process"/>
    <property type="evidence" value="ECO:0007669"/>
    <property type="project" value="TreeGrafter"/>
</dbReference>
<evidence type="ECO:0000256" key="2">
    <source>
        <dbReference type="ARBA" id="ARBA00007330"/>
    </source>
</evidence>
<dbReference type="InterPro" id="IPR031656">
    <property type="entry name" value="DAO_C"/>
</dbReference>
<dbReference type="Pfam" id="PF16901">
    <property type="entry name" value="DAO_C"/>
    <property type="match status" value="1"/>
</dbReference>
<comment type="similarity">
    <text evidence="2">Belongs to the FAD-dependent glycerol-3-phosphate dehydrogenase family.</text>
</comment>
<keyword evidence="9" id="KW-1185">Reference proteome</keyword>
<evidence type="ECO:0000256" key="5">
    <source>
        <dbReference type="ARBA" id="ARBA00023002"/>
    </source>
</evidence>
<dbReference type="InterPro" id="IPR006076">
    <property type="entry name" value="FAD-dep_OxRdtase"/>
</dbReference>
<keyword evidence="4" id="KW-0274">FAD</keyword>
<dbReference type="SUPFAM" id="SSF51905">
    <property type="entry name" value="FAD/NAD(P)-binding domain"/>
    <property type="match status" value="1"/>
</dbReference>
<dbReference type="AlphaFoldDB" id="A0A0J8GRK1"/>
<dbReference type="EMBL" id="LAZL01000012">
    <property type="protein sequence ID" value="KMT65337.1"/>
    <property type="molecule type" value="Genomic_DNA"/>
</dbReference>
<evidence type="ECO:0000313" key="9">
    <source>
        <dbReference type="Proteomes" id="UP000037600"/>
    </source>
</evidence>
<feature type="domain" description="Alpha-glycerophosphate oxidase C-terminal" evidence="7">
    <location>
        <begin position="435"/>
        <end position="536"/>
    </location>
</feature>
<evidence type="ECO:0000259" key="7">
    <source>
        <dbReference type="Pfam" id="PF16901"/>
    </source>
</evidence>
<evidence type="ECO:0000259" key="6">
    <source>
        <dbReference type="Pfam" id="PF01266"/>
    </source>
</evidence>
<dbReference type="GO" id="GO:0004368">
    <property type="term" value="F:glycerol-3-phosphate dehydrogenase (quinone) activity"/>
    <property type="evidence" value="ECO:0007669"/>
    <property type="project" value="InterPro"/>
</dbReference>
<dbReference type="InterPro" id="IPR038299">
    <property type="entry name" value="DAO_C_sf"/>
</dbReference>
<dbReference type="InterPro" id="IPR036188">
    <property type="entry name" value="FAD/NAD-bd_sf"/>
</dbReference>
<dbReference type="PANTHER" id="PTHR11985:SF15">
    <property type="entry name" value="GLYCEROL-3-PHOSPHATE DEHYDROGENASE, MITOCHONDRIAL"/>
    <property type="match status" value="1"/>
</dbReference>
<name>A0A0J8GRK1_9ALTE</name>
<evidence type="ECO:0008006" key="10">
    <source>
        <dbReference type="Google" id="ProtNLM"/>
    </source>
</evidence>
<dbReference type="PRINTS" id="PR01001">
    <property type="entry name" value="FADG3PDH"/>
</dbReference>
<dbReference type="Gene3D" id="1.10.8.870">
    <property type="entry name" value="Alpha-glycerophosphate oxidase, cap domain"/>
    <property type="match status" value="1"/>
</dbReference>
<dbReference type="RefSeq" id="WP_048692136.1">
    <property type="nucleotide sequence ID" value="NZ_KQ130489.1"/>
</dbReference>
<keyword evidence="5" id="KW-0560">Oxidoreductase</keyword>
<dbReference type="Gene3D" id="3.30.9.10">
    <property type="entry name" value="D-Amino Acid Oxidase, subunit A, domain 2"/>
    <property type="match status" value="1"/>
</dbReference>
<comment type="caution">
    <text evidence="8">The sequence shown here is derived from an EMBL/GenBank/DDBJ whole genome shotgun (WGS) entry which is preliminary data.</text>
</comment>
<dbReference type="PANTHER" id="PTHR11985">
    <property type="entry name" value="GLYCEROL-3-PHOSPHATE DEHYDROGENASE"/>
    <property type="match status" value="1"/>
</dbReference>
<dbReference type="Proteomes" id="UP000037600">
    <property type="component" value="Unassembled WGS sequence"/>
</dbReference>
<keyword evidence="3" id="KW-0285">Flavoprotein</keyword>
<protein>
    <recommendedName>
        <fullName evidence="10">FAD dependent oxidoreductase domain-containing protein</fullName>
    </recommendedName>
</protein>
<proteinExistence type="inferred from homology"/>
<feature type="domain" description="FAD dependent oxidoreductase" evidence="6">
    <location>
        <begin position="18"/>
        <end position="363"/>
    </location>
</feature>
<dbReference type="Gene3D" id="3.50.50.60">
    <property type="entry name" value="FAD/NAD(P)-binding domain"/>
    <property type="match status" value="1"/>
</dbReference>
<evidence type="ECO:0000256" key="4">
    <source>
        <dbReference type="ARBA" id="ARBA00022827"/>
    </source>
</evidence>
<comment type="cofactor">
    <cofactor evidence="1">
        <name>FAD</name>
        <dbReference type="ChEBI" id="CHEBI:57692"/>
    </cofactor>
</comment>
<evidence type="ECO:0000313" key="8">
    <source>
        <dbReference type="EMBL" id="KMT65337.1"/>
    </source>
</evidence>
<dbReference type="OrthoDB" id="9766796at2"/>
<evidence type="ECO:0000256" key="1">
    <source>
        <dbReference type="ARBA" id="ARBA00001974"/>
    </source>
</evidence>
<reference evidence="8 9" key="1">
    <citation type="submission" date="2015-04" db="EMBL/GenBank/DDBJ databases">
        <title>Draft Genome Sequence of the Novel Agar-Digesting Marine Bacterium Q1.</title>
        <authorList>
            <person name="Li Y."/>
            <person name="Li D."/>
            <person name="Chen G."/>
            <person name="Du Z."/>
        </authorList>
    </citation>
    <scope>NUCLEOTIDE SEQUENCE [LARGE SCALE GENOMIC DNA]</scope>
    <source>
        <strain evidence="8 9">Q1</strain>
    </source>
</reference>
<evidence type="ECO:0000256" key="3">
    <source>
        <dbReference type="ARBA" id="ARBA00022630"/>
    </source>
</evidence>